<gene>
    <name evidence="2" type="ORF">IFM12276_03080</name>
</gene>
<feature type="region of interest" description="Disordered" evidence="1">
    <location>
        <begin position="14"/>
        <end position="63"/>
    </location>
</feature>
<dbReference type="Proteomes" id="UP001317870">
    <property type="component" value="Chromosome"/>
</dbReference>
<sequence length="63" mass="6924">MDIVRTPALKKSDDWRFANSPGDREITRAAGKGRRQEIWTSRPISGTGSNNHRADTDPLCGVG</sequence>
<reference evidence="2 3" key="1">
    <citation type="submission" date="2022-11" db="EMBL/GenBank/DDBJ databases">
        <title>Genome Sequencing of Nocardia sp. ON39_IFM12276 and assembly.</title>
        <authorList>
            <person name="Shimojima M."/>
            <person name="Toyokawa M."/>
            <person name="Uesaka K."/>
        </authorList>
    </citation>
    <scope>NUCLEOTIDE SEQUENCE [LARGE SCALE GENOMIC DNA]</scope>
    <source>
        <strain evidence="2 3">IFM 12276</strain>
    </source>
</reference>
<protein>
    <submittedName>
        <fullName evidence="2">Uncharacterized protein</fullName>
    </submittedName>
</protein>
<feature type="compositionally biased region" description="Basic and acidic residues" evidence="1">
    <location>
        <begin position="14"/>
        <end position="27"/>
    </location>
</feature>
<evidence type="ECO:0000313" key="3">
    <source>
        <dbReference type="Proteomes" id="UP001317870"/>
    </source>
</evidence>
<proteinExistence type="predicted"/>
<organism evidence="2 3">
    <name type="scientific">Nocardia sputorum</name>
    <dbReference type="NCBI Taxonomy" id="2984338"/>
    <lineage>
        <taxon>Bacteria</taxon>
        <taxon>Bacillati</taxon>
        <taxon>Actinomycetota</taxon>
        <taxon>Actinomycetes</taxon>
        <taxon>Mycobacteriales</taxon>
        <taxon>Nocardiaceae</taxon>
        <taxon>Nocardia</taxon>
    </lineage>
</organism>
<evidence type="ECO:0000256" key="1">
    <source>
        <dbReference type="SAM" id="MobiDB-lite"/>
    </source>
</evidence>
<evidence type="ECO:0000313" key="2">
    <source>
        <dbReference type="EMBL" id="BDT97279.1"/>
    </source>
</evidence>
<keyword evidence="3" id="KW-1185">Reference proteome</keyword>
<name>A0ABM8CQN9_9NOCA</name>
<accession>A0ABM8CQN9</accession>
<dbReference type="EMBL" id="AP026978">
    <property type="protein sequence ID" value="BDT97279.1"/>
    <property type="molecule type" value="Genomic_DNA"/>
</dbReference>
<feature type="compositionally biased region" description="Polar residues" evidence="1">
    <location>
        <begin position="38"/>
        <end position="51"/>
    </location>
</feature>